<feature type="compositionally biased region" description="Basic residues" evidence="1">
    <location>
        <begin position="282"/>
        <end position="295"/>
    </location>
</feature>
<feature type="compositionally biased region" description="Basic residues" evidence="1">
    <location>
        <begin position="343"/>
        <end position="356"/>
    </location>
</feature>
<feature type="compositionally biased region" description="Polar residues" evidence="1">
    <location>
        <begin position="1"/>
        <end position="16"/>
    </location>
</feature>
<reference evidence="2" key="2">
    <citation type="submission" date="2014-07" db="EMBL/GenBank/DDBJ databases">
        <authorList>
            <person name="Hull J."/>
        </authorList>
    </citation>
    <scope>NUCLEOTIDE SEQUENCE</scope>
</reference>
<dbReference type="EMBL" id="GBHO01029379">
    <property type="protein sequence ID" value="JAG14225.1"/>
    <property type="molecule type" value="Transcribed_RNA"/>
</dbReference>
<name>A0A0A9XAW6_LYGHE</name>
<protein>
    <submittedName>
        <fullName evidence="2">Plectin</fullName>
    </submittedName>
</protein>
<evidence type="ECO:0000256" key="1">
    <source>
        <dbReference type="SAM" id="MobiDB-lite"/>
    </source>
</evidence>
<proteinExistence type="predicted"/>
<dbReference type="AlphaFoldDB" id="A0A0A9XAW6"/>
<feature type="region of interest" description="Disordered" evidence="1">
    <location>
        <begin position="1"/>
        <end position="93"/>
    </location>
</feature>
<feature type="compositionally biased region" description="Basic and acidic residues" evidence="1">
    <location>
        <begin position="296"/>
        <end position="307"/>
    </location>
</feature>
<feature type="region of interest" description="Disordered" evidence="1">
    <location>
        <begin position="212"/>
        <end position="386"/>
    </location>
</feature>
<feature type="compositionally biased region" description="Basic and acidic residues" evidence="1">
    <location>
        <begin position="365"/>
        <end position="380"/>
    </location>
</feature>
<dbReference type="EMBL" id="GBRD01010549">
    <property type="protein sequence ID" value="JAG55275.1"/>
    <property type="molecule type" value="Transcribed_RNA"/>
</dbReference>
<sequence length="622" mass="69862">MESADSQQTSTLSQEYESNDGPFMSQQTSVVGALSTNSTESDEDTYKSANEKSDDEEATATTSFSERTGESRLKRGVPPCPPPPTSAADISKIPSTDTEIFGWWYQYVNSSLYGKEGEKKSDTDVSEKMSSSMRVVRWLEGNSKSSKAMRRKGKESQEGRKFRKEQSVLVRQEEEKPISKSQQQQQQDASLRGPLSIRPSFIEFLQKISHGKAEPTLEELEKEWPPDPEMFKRIMATPASTEKKEETESEISKTKIEKQSKMSTKSSKSKKSKASSADGKGKKGKKKEKKSKSLKGSKDKITESKLKGKDKKKGSLKRKGSIKSKGSKISESSRGSKASKASTGKKKAKGGKRKKSAGSTGSGRSNDKTKRKAAEEERKAQMRKSFAEAQVRQSIFAENFKKGSRKASEGGFGRAISRTLRKQEKPKCNIPAAIHLYCGERADFLTEGELEEIRQRLNRQIEDKDREKRIPLIRSIHKSVMRLVGFCLKVKPSKVEDGVLDFDSHIELLDSIVSEGGRRIVIFSFHKYGPKGEHNLLDSFVASHCDSFHDSSIKCYLDLSAVCYLRIVVSRCVVIFCPYRYQCNCKIHFSKLPSFFFSIVKIYSSFHSVLKVFSDYEIHVVK</sequence>
<feature type="compositionally biased region" description="Basic and acidic residues" evidence="1">
    <location>
        <begin position="154"/>
        <end position="178"/>
    </location>
</feature>
<organism evidence="2">
    <name type="scientific">Lygus hesperus</name>
    <name type="common">Western plant bug</name>
    <dbReference type="NCBI Taxonomy" id="30085"/>
    <lineage>
        <taxon>Eukaryota</taxon>
        <taxon>Metazoa</taxon>
        <taxon>Ecdysozoa</taxon>
        <taxon>Arthropoda</taxon>
        <taxon>Hexapoda</taxon>
        <taxon>Insecta</taxon>
        <taxon>Pterygota</taxon>
        <taxon>Neoptera</taxon>
        <taxon>Paraneoptera</taxon>
        <taxon>Hemiptera</taxon>
        <taxon>Heteroptera</taxon>
        <taxon>Panheteroptera</taxon>
        <taxon>Cimicomorpha</taxon>
        <taxon>Miridae</taxon>
        <taxon>Mirini</taxon>
        <taxon>Lygus</taxon>
    </lineage>
</organism>
<evidence type="ECO:0000313" key="3">
    <source>
        <dbReference type="EMBL" id="JAG55275.1"/>
    </source>
</evidence>
<reference evidence="2" key="1">
    <citation type="journal article" date="2014" name="PLoS ONE">
        <title>Transcriptome-Based Identification of ABC Transporters in the Western Tarnished Plant Bug Lygus hesperus.</title>
        <authorList>
            <person name="Hull J.J."/>
            <person name="Chaney K."/>
            <person name="Geib S.M."/>
            <person name="Fabrick J.A."/>
            <person name="Brent C.S."/>
            <person name="Walsh D."/>
            <person name="Lavine L.C."/>
        </authorList>
    </citation>
    <scope>NUCLEOTIDE SEQUENCE</scope>
</reference>
<feature type="compositionally biased region" description="Polar residues" evidence="1">
    <location>
        <begin position="24"/>
        <end position="39"/>
    </location>
</feature>
<reference evidence="3" key="3">
    <citation type="submission" date="2014-09" db="EMBL/GenBank/DDBJ databases">
        <authorList>
            <person name="Magalhaes I.L.F."/>
            <person name="Oliveira U."/>
            <person name="Santos F.R."/>
            <person name="Vidigal T.H.D.A."/>
            <person name="Brescovit A.D."/>
            <person name="Santos A.J."/>
        </authorList>
    </citation>
    <scope>NUCLEOTIDE SEQUENCE</scope>
</reference>
<feature type="compositionally biased region" description="Basic and acidic residues" evidence="1">
    <location>
        <begin position="241"/>
        <end position="260"/>
    </location>
</feature>
<evidence type="ECO:0000313" key="2">
    <source>
        <dbReference type="EMBL" id="JAG14225.1"/>
    </source>
</evidence>
<feature type="compositionally biased region" description="Basic and acidic residues" evidence="1">
    <location>
        <begin position="222"/>
        <end position="232"/>
    </location>
</feature>
<gene>
    <name evidence="2" type="primary">PLEC_2</name>
    <name evidence="2" type="ORF">CM83_40832</name>
</gene>
<feature type="compositionally biased region" description="Basic and acidic residues" evidence="1">
    <location>
        <begin position="115"/>
        <end position="127"/>
    </location>
</feature>
<accession>A0A0A9XAW6</accession>
<feature type="compositionally biased region" description="Low complexity" evidence="1">
    <location>
        <begin position="327"/>
        <end position="342"/>
    </location>
</feature>
<feature type="compositionally biased region" description="Basic residues" evidence="1">
    <location>
        <begin position="308"/>
        <end position="326"/>
    </location>
</feature>
<feature type="region of interest" description="Disordered" evidence="1">
    <location>
        <begin position="115"/>
        <end position="195"/>
    </location>
</feature>